<protein>
    <recommendedName>
        <fullName evidence="1">DUF6630 domain-containing protein</fullName>
    </recommendedName>
</protein>
<evidence type="ECO:0000313" key="3">
    <source>
        <dbReference type="Proteomes" id="UP000646426"/>
    </source>
</evidence>
<dbReference type="AlphaFoldDB" id="A0A918SUS6"/>
<comment type="caution">
    <text evidence="2">The sequence shown here is derived from an EMBL/GenBank/DDBJ whole genome shotgun (WGS) entry which is preliminary data.</text>
</comment>
<gene>
    <name evidence="2" type="ORF">GCM10007067_06220</name>
</gene>
<dbReference type="RefSeq" id="WP_229792285.1">
    <property type="nucleotide sequence ID" value="NZ_BMYD01000001.1"/>
</dbReference>
<proteinExistence type="predicted"/>
<reference evidence="2" key="2">
    <citation type="submission" date="2020-09" db="EMBL/GenBank/DDBJ databases">
        <authorList>
            <person name="Sun Q."/>
            <person name="Kim S."/>
        </authorList>
    </citation>
    <scope>NUCLEOTIDE SEQUENCE</scope>
    <source>
        <strain evidence="2">KCTC 23077</strain>
    </source>
</reference>
<keyword evidence="3" id="KW-1185">Reference proteome</keyword>
<sequence>MRMHSEFDPDDNFAQSFRTEHDLDDEAALEQVVWQLLLLINPGDEEAAREQFERWQTAMVVQGGDDPIEPLADVIDWKSGFRVEVADTRALVESLEELASRWNLHIDWGVEDPTDDEFLDAADAESLIGTAYDRLREHHYTLWVRDAGHDLHAGWITRSEDNEAMRLVASALGIDVRPGAA</sequence>
<dbReference type="Pfam" id="PF20335">
    <property type="entry name" value="DUF6630"/>
    <property type="match status" value="1"/>
</dbReference>
<feature type="domain" description="DUF6630" evidence="1">
    <location>
        <begin position="33"/>
        <end position="178"/>
    </location>
</feature>
<dbReference type="InterPro" id="IPR046582">
    <property type="entry name" value="DUF6630"/>
</dbReference>
<evidence type="ECO:0000259" key="1">
    <source>
        <dbReference type="Pfam" id="PF20335"/>
    </source>
</evidence>
<dbReference type="Proteomes" id="UP000646426">
    <property type="component" value="Unassembled WGS sequence"/>
</dbReference>
<name>A0A918SUS6_9GAMM</name>
<reference evidence="2" key="1">
    <citation type="journal article" date="2014" name="Int. J. Syst. Evol. Microbiol.">
        <title>Complete genome sequence of Corynebacterium casei LMG S-19264T (=DSM 44701T), isolated from a smear-ripened cheese.</title>
        <authorList>
            <consortium name="US DOE Joint Genome Institute (JGI-PGF)"/>
            <person name="Walter F."/>
            <person name="Albersmeier A."/>
            <person name="Kalinowski J."/>
            <person name="Ruckert C."/>
        </authorList>
    </citation>
    <scope>NUCLEOTIDE SEQUENCE</scope>
    <source>
        <strain evidence="2">KCTC 23077</strain>
    </source>
</reference>
<organism evidence="2 3">
    <name type="scientific">Cognatilysobacter bugurensis</name>
    <dbReference type="NCBI Taxonomy" id="543356"/>
    <lineage>
        <taxon>Bacteria</taxon>
        <taxon>Pseudomonadati</taxon>
        <taxon>Pseudomonadota</taxon>
        <taxon>Gammaproteobacteria</taxon>
        <taxon>Lysobacterales</taxon>
        <taxon>Lysobacteraceae</taxon>
        <taxon>Cognatilysobacter</taxon>
    </lineage>
</organism>
<accession>A0A918SUS6</accession>
<dbReference type="EMBL" id="BMYD01000001">
    <property type="protein sequence ID" value="GHA72477.1"/>
    <property type="molecule type" value="Genomic_DNA"/>
</dbReference>
<evidence type="ECO:0000313" key="2">
    <source>
        <dbReference type="EMBL" id="GHA72477.1"/>
    </source>
</evidence>